<comment type="caution">
    <text evidence="2">The sequence shown here is derived from an EMBL/GenBank/DDBJ whole genome shotgun (WGS) entry which is preliminary data.</text>
</comment>
<feature type="transmembrane region" description="Helical" evidence="1">
    <location>
        <begin position="60"/>
        <end position="82"/>
    </location>
</feature>
<gene>
    <name evidence="2" type="ORF">QR680_006178</name>
</gene>
<dbReference type="AlphaFoldDB" id="A0AA39HWW9"/>
<dbReference type="EMBL" id="JAUCMV010000003">
    <property type="protein sequence ID" value="KAK0412377.1"/>
    <property type="molecule type" value="Genomic_DNA"/>
</dbReference>
<keyword evidence="1" id="KW-1133">Transmembrane helix</keyword>
<organism evidence="2 3">
    <name type="scientific">Steinernema hermaphroditum</name>
    <dbReference type="NCBI Taxonomy" id="289476"/>
    <lineage>
        <taxon>Eukaryota</taxon>
        <taxon>Metazoa</taxon>
        <taxon>Ecdysozoa</taxon>
        <taxon>Nematoda</taxon>
        <taxon>Chromadorea</taxon>
        <taxon>Rhabditida</taxon>
        <taxon>Tylenchina</taxon>
        <taxon>Panagrolaimomorpha</taxon>
        <taxon>Strongyloidoidea</taxon>
        <taxon>Steinernematidae</taxon>
        <taxon>Steinernema</taxon>
    </lineage>
</organism>
<evidence type="ECO:0000313" key="3">
    <source>
        <dbReference type="Proteomes" id="UP001175271"/>
    </source>
</evidence>
<feature type="transmembrane region" description="Helical" evidence="1">
    <location>
        <begin position="188"/>
        <end position="209"/>
    </location>
</feature>
<feature type="transmembrane region" description="Helical" evidence="1">
    <location>
        <begin position="31"/>
        <end position="48"/>
    </location>
</feature>
<name>A0AA39HWW9_9BILA</name>
<accession>A0AA39HWW9</accession>
<evidence type="ECO:0008006" key="4">
    <source>
        <dbReference type="Google" id="ProtNLM"/>
    </source>
</evidence>
<dbReference type="Proteomes" id="UP001175271">
    <property type="component" value="Unassembled WGS sequence"/>
</dbReference>
<sequence>MPHSRVPREAISNSSSTLTIAAHWTLQSEVYFAWIVLVVEAIVVAVSFRPIMKLHEKERFFMLNIALPTMITAVVRIAFFFMEINHDTVHVANYNWKFYVYTIADCLTFTAVSCLYIILGSIHVCRTFFSFAFPLTFHLYATSKHTKEYIYYGAYITTVVLVAMEMLQRIKVTFISFGTLCGITVARNLIQFVCWSSMLCTFFATIVQLKRKKHEVTSHSRKMIKNCIHLTLPHIIFLLATVAGKLAHSYVKLQRRSEGRLPEVDLVTDAYHIGRDLIMPRLLIMTIISIIALPGYSKAFKETYIGIVRKCTKKSVQPIFTVQAVTSVRTVPTLNEFI</sequence>
<feature type="transmembrane region" description="Helical" evidence="1">
    <location>
        <begin position="149"/>
        <end position="168"/>
    </location>
</feature>
<evidence type="ECO:0000256" key="1">
    <source>
        <dbReference type="SAM" id="Phobius"/>
    </source>
</evidence>
<keyword evidence="1" id="KW-0472">Membrane</keyword>
<keyword evidence="1" id="KW-0812">Transmembrane</keyword>
<proteinExistence type="predicted"/>
<reference evidence="2" key="1">
    <citation type="submission" date="2023-06" db="EMBL/GenBank/DDBJ databases">
        <title>Genomic analysis of the entomopathogenic nematode Steinernema hermaphroditum.</title>
        <authorList>
            <person name="Schwarz E.M."/>
            <person name="Heppert J.K."/>
            <person name="Baniya A."/>
            <person name="Schwartz H.T."/>
            <person name="Tan C.-H."/>
            <person name="Antoshechkin I."/>
            <person name="Sternberg P.W."/>
            <person name="Goodrich-Blair H."/>
            <person name="Dillman A.R."/>
        </authorList>
    </citation>
    <scope>NUCLEOTIDE SEQUENCE</scope>
    <source>
        <strain evidence="2">PS9179</strain>
        <tissue evidence="2">Whole animal</tissue>
    </source>
</reference>
<protein>
    <recommendedName>
        <fullName evidence="4">G-protein coupled receptors family 1 profile domain-containing protein</fullName>
    </recommendedName>
</protein>
<keyword evidence="3" id="KW-1185">Reference proteome</keyword>
<feature type="transmembrane region" description="Helical" evidence="1">
    <location>
        <begin position="278"/>
        <end position="296"/>
    </location>
</feature>
<feature type="transmembrane region" description="Helical" evidence="1">
    <location>
        <begin position="230"/>
        <end position="251"/>
    </location>
</feature>
<evidence type="ECO:0000313" key="2">
    <source>
        <dbReference type="EMBL" id="KAK0412377.1"/>
    </source>
</evidence>
<feature type="transmembrane region" description="Helical" evidence="1">
    <location>
        <begin position="98"/>
        <end position="119"/>
    </location>
</feature>